<dbReference type="AlphaFoldDB" id="A0A5K7YMB6"/>
<protein>
    <submittedName>
        <fullName evidence="1">Uncharacterized protein</fullName>
    </submittedName>
</protein>
<name>A0A5K7YMB6_9BACT</name>
<proteinExistence type="predicted"/>
<sequence>MKNLGRELMSKCESCTFRRKFDQNPNSFWGRLWKWHIGWCPGWKLYLKSLDEAKRSQIRDKYA</sequence>
<dbReference type="EMBL" id="AP021874">
    <property type="protein sequence ID" value="BBO68001.1"/>
    <property type="molecule type" value="Genomic_DNA"/>
</dbReference>
<accession>A0A5K7YMB6</accession>
<keyword evidence="2" id="KW-1185">Reference proteome</keyword>
<gene>
    <name evidence="1" type="ORF">DSCA_19310</name>
</gene>
<reference evidence="1 2" key="1">
    <citation type="submission" date="2019-11" db="EMBL/GenBank/DDBJ databases">
        <title>Comparative genomics of hydrocarbon-degrading Desulfosarcina strains.</title>
        <authorList>
            <person name="Watanabe M."/>
            <person name="Kojima H."/>
            <person name="Fukui M."/>
        </authorList>
    </citation>
    <scope>NUCLEOTIDE SEQUENCE [LARGE SCALE GENOMIC DNA]</scope>
    <source>
        <strain evidence="1 2">PL12</strain>
    </source>
</reference>
<organism evidence="1 2">
    <name type="scientific">Desulfosarcina alkanivorans</name>
    <dbReference type="NCBI Taxonomy" id="571177"/>
    <lineage>
        <taxon>Bacteria</taxon>
        <taxon>Pseudomonadati</taxon>
        <taxon>Thermodesulfobacteriota</taxon>
        <taxon>Desulfobacteria</taxon>
        <taxon>Desulfobacterales</taxon>
        <taxon>Desulfosarcinaceae</taxon>
        <taxon>Desulfosarcina</taxon>
    </lineage>
</organism>
<evidence type="ECO:0000313" key="1">
    <source>
        <dbReference type="EMBL" id="BBO68001.1"/>
    </source>
</evidence>
<dbReference type="KEGG" id="dalk:DSCA_19310"/>
<dbReference type="Proteomes" id="UP000427906">
    <property type="component" value="Chromosome"/>
</dbReference>
<evidence type="ECO:0000313" key="2">
    <source>
        <dbReference type="Proteomes" id="UP000427906"/>
    </source>
</evidence>